<protein>
    <submittedName>
        <fullName evidence="1">Uncharacterized protein</fullName>
    </submittedName>
</protein>
<gene>
    <name evidence="1" type="ORF">IWQ57_002706</name>
</gene>
<accession>A0ACC1JZX2</accession>
<reference evidence="1" key="1">
    <citation type="submission" date="2022-07" db="EMBL/GenBank/DDBJ databases">
        <title>Phylogenomic reconstructions and comparative analyses of Kickxellomycotina fungi.</title>
        <authorList>
            <person name="Reynolds N.K."/>
            <person name="Stajich J.E."/>
            <person name="Barry K."/>
            <person name="Grigoriev I.V."/>
            <person name="Crous P."/>
            <person name="Smith M.E."/>
        </authorList>
    </citation>
    <scope>NUCLEOTIDE SEQUENCE</scope>
    <source>
        <strain evidence="1">CBS 109366</strain>
    </source>
</reference>
<organism evidence="1 2">
    <name type="scientific">Coemansia nantahalensis</name>
    <dbReference type="NCBI Taxonomy" id="2789366"/>
    <lineage>
        <taxon>Eukaryota</taxon>
        <taxon>Fungi</taxon>
        <taxon>Fungi incertae sedis</taxon>
        <taxon>Zoopagomycota</taxon>
        <taxon>Kickxellomycotina</taxon>
        <taxon>Kickxellomycetes</taxon>
        <taxon>Kickxellales</taxon>
        <taxon>Kickxellaceae</taxon>
        <taxon>Coemansia</taxon>
    </lineage>
</organism>
<name>A0ACC1JZX2_9FUNG</name>
<dbReference type="EMBL" id="JANBUJ010000750">
    <property type="protein sequence ID" value="KAJ2770341.1"/>
    <property type="molecule type" value="Genomic_DNA"/>
</dbReference>
<proteinExistence type="predicted"/>
<sequence>HRRPGVPRCSCGHLEVPQRRPRPGVHRQPGLDAQGCARDKERGVASQARRRPGPKGHPVLPLDRAARKHPHLPRDGARAALRPWRCAQAVLAAEL</sequence>
<keyword evidence="2" id="KW-1185">Reference proteome</keyword>
<dbReference type="Proteomes" id="UP001140234">
    <property type="component" value="Unassembled WGS sequence"/>
</dbReference>
<feature type="non-terminal residue" evidence="1">
    <location>
        <position position="1"/>
    </location>
</feature>
<feature type="non-terminal residue" evidence="1">
    <location>
        <position position="95"/>
    </location>
</feature>
<evidence type="ECO:0000313" key="1">
    <source>
        <dbReference type="EMBL" id="KAJ2770341.1"/>
    </source>
</evidence>
<comment type="caution">
    <text evidence="1">The sequence shown here is derived from an EMBL/GenBank/DDBJ whole genome shotgun (WGS) entry which is preliminary data.</text>
</comment>
<evidence type="ECO:0000313" key="2">
    <source>
        <dbReference type="Proteomes" id="UP001140234"/>
    </source>
</evidence>